<dbReference type="GO" id="GO:0005524">
    <property type="term" value="F:ATP binding"/>
    <property type="evidence" value="ECO:0007669"/>
    <property type="project" value="UniProtKB-KW"/>
</dbReference>
<dbReference type="InterPro" id="IPR027417">
    <property type="entry name" value="P-loop_NTPase"/>
</dbReference>
<reference evidence="5" key="1">
    <citation type="journal article" date="2018" name="Nat. Microbiol.">
        <title>Leveraging single-cell genomics to expand the fungal tree of life.</title>
        <authorList>
            <person name="Ahrendt S.R."/>
            <person name="Quandt C.A."/>
            <person name="Ciobanu D."/>
            <person name="Clum A."/>
            <person name="Salamov A."/>
            <person name="Andreopoulos B."/>
            <person name="Cheng J.F."/>
            <person name="Woyke T."/>
            <person name="Pelin A."/>
            <person name="Henrissat B."/>
            <person name="Reynolds N.K."/>
            <person name="Benny G.L."/>
            <person name="Smith M.E."/>
            <person name="James T.Y."/>
            <person name="Grigoriev I.V."/>
        </authorList>
    </citation>
    <scope>NUCLEOTIDE SEQUENCE [LARGE SCALE GENOMIC DNA]</scope>
</reference>
<dbReference type="InterPro" id="IPR003959">
    <property type="entry name" value="ATPase_AAA_core"/>
</dbReference>
<evidence type="ECO:0000313" key="4">
    <source>
        <dbReference type="EMBL" id="RKP12209.1"/>
    </source>
</evidence>
<dbReference type="SUPFAM" id="SSF52540">
    <property type="entry name" value="P-loop containing nucleoside triphosphate hydrolases"/>
    <property type="match status" value="1"/>
</dbReference>
<feature type="domain" description="AAA+ ATPase" evidence="3">
    <location>
        <begin position="57"/>
        <end position="180"/>
    </location>
</feature>
<evidence type="ECO:0000259" key="3">
    <source>
        <dbReference type="SMART" id="SM00382"/>
    </source>
</evidence>
<dbReference type="OrthoDB" id="27435at2759"/>
<keyword evidence="2" id="KW-0067">ATP-binding</keyword>
<dbReference type="PANTHER" id="PTHR23077">
    <property type="entry name" value="AAA-FAMILY ATPASE"/>
    <property type="match status" value="1"/>
</dbReference>
<feature type="non-terminal residue" evidence="4">
    <location>
        <position position="1"/>
    </location>
</feature>
<accession>A0A4V1IXT8</accession>
<gene>
    <name evidence="4" type="ORF">BJ684DRAFT_11838</name>
</gene>
<keyword evidence="4" id="KW-0378">Hydrolase</keyword>
<dbReference type="GO" id="GO:0016887">
    <property type="term" value="F:ATP hydrolysis activity"/>
    <property type="evidence" value="ECO:0007669"/>
    <property type="project" value="InterPro"/>
</dbReference>
<keyword evidence="1" id="KW-0547">Nucleotide-binding</keyword>
<keyword evidence="5" id="KW-1185">Reference proteome</keyword>
<dbReference type="Gene3D" id="3.40.50.300">
    <property type="entry name" value="P-loop containing nucleotide triphosphate hydrolases"/>
    <property type="match status" value="1"/>
</dbReference>
<sequence>QALSRVTPSELAAFSTKAPDVSFEMLFGLDDRISELRSVVQLALKKSHLYASHGIRSPKGILVHGPSGTGKSKLCMALAQEMSINFIHVKATSIRSMMVGESEKAVAEIFRRARSTAPCILFIDQIDALLSQRGQGQSSEGSGDRVVSCFLTATNRKEALDKAILRPGRFDYQIHLPLPSPEMRRAIVHGLSTRMPLRLSNPFIDRLVQMTQGRSGRQCLV</sequence>
<proteinExistence type="predicted"/>
<name>A0A4V1IXT8_9FUNG</name>
<protein>
    <submittedName>
        <fullName evidence="4">P-loop containing nucleoside triphosphate hydrolase protein</fullName>
    </submittedName>
</protein>
<dbReference type="Proteomes" id="UP000267251">
    <property type="component" value="Unassembled WGS sequence"/>
</dbReference>
<organism evidence="4 5">
    <name type="scientific">Piptocephalis cylindrospora</name>
    <dbReference type="NCBI Taxonomy" id="1907219"/>
    <lineage>
        <taxon>Eukaryota</taxon>
        <taxon>Fungi</taxon>
        <taxon>Fungi incertae sedis</taxon>
        <taxon>Zoopagomycota</taxon>
        <taxon>Zoopagomycotina</taxon>
        <taxon>Zoopagomycetes</taxon>
        <taxon>Zoopagales</taxon>
        <taxon>Piptocephalidaceae</taxon>
        <taxon>Piptocephalis</taxon>
    </lineage>
</organism>
<evidence type="ECO:0000256" key="2">
    <source>
        <dbReference type="ARBA" id="ARBA00022840"/>
    </source>
</evidence>
<dbReference type="InterPro" id="IPR050168">
    <property type="entry name" value="AAA_ATPase_domain"/>
</dbReference>
<dbReference type="Pfam" id="PF00004">
    <property type="entry name" value="AAA"/>
    <property type="match status" value="1"/>
</dbReference>
<dbReference type="AlphaFoldDB" id="A0A4V1IXT8"/>
<dbReference type="EMBL" id="KZ988431">
    <property type="protein sequence ID" value="RKP12209.1"/>
    <property type="molecule type" value="Genomic_DNA"/>
</dbReference>
<dbReference type="InterPro" id="IPR003593">
    <property type="entry name" value="AAA+_ATPase"/>
</dbReference>
<evidence type="ECO:0000256" key="1">
    <source>
        <dbReference type="ARBA" id="ARBA00022741"/>
    </source>
</evidence>
<dbReference type="GO" id="GO:0005737">
    <property type="term" value="C:cytoplasm"/>
    <property type="evidence" value="ECO:0007669"/>
    <property type="project" value="TreeGrafter"/>
</dbReference>
<evidence type="ECO:0000313" key="5">
    <source>
        <dbReference type="Proteomes" id="UP000267251"/>
    </source>
</evidence>
<dbReference type="SMART" id="SM00382">
    <property type="entry name" value="AAA"/>
    <property type="match status" value="1"/>
</dbReference>
<dbReference type="PANTHER" id="PTHR23077:SF27">
    <property type="entry name" value="ATPASE FAMILY GENE 2 PROTEIN HOMOLOG A"/>
    <property type="match status" value="1"/>
</dbReference>